<dbReference type="Proteomes" id="UP000243217">
    <property type="component" value="Unassembled WGS sequence"/>
</dbReference>
<comment type="caution">
    <text evidence="2">The sequence shown here is derived from an EMBL/GenBank/DDBJ whole genome shotgun (WGS) entry which is preliminary data.</text>
</comment>
<feature type="domain" description="WW" evidence="1">
    <location>
        <begin position="500"/>
        <end position="527"/>
    </location>
</feature>
<feature type="non-terminal residue" evidence="2">
    <location>
        <position position="1"/>
    </location>
</feature>
<dbReference type="InterPro" id="IPR001202">
    <property type="entry name" value="WW_dom"/>
</dbReference>
<proteinExistence type="predicted"/>
<dbReference type="PROSITE" id="PS50020">
    <property type="entry name" value="WW_DOMAIN_2"/>
    <property type="match status" value="1"/>
</dbReference>
<dbReference type="OrthoDB" id="70705at2759"/>
<name>A0A1V9YVX4_9STRA</name>
<dbReference type="InterPro" id="IPR036020">
    <property type="entry name" value="WW_dom_sf"/>
</dbReference>
<sequence>PWFPKLIERQIWRILPEEMRLEHRRDQYGVSLLRVEQEHRAVQLRKAFRYWSLTQVRQCFFRWDNFSYKRRIKRRGAEHFRIKQLHCGLKALLEHRNRQLWMHTRIEQARQQYHKKLLVTVLLDWVFYWASWQQLYFSATQRSLNGLPSRLLRPTYFAWIKYTQVTKEMKRNRHNICIKKILEARDKLKKRVYEQWKYYVEIQRRNRQASAQQEAMVARSIELARVECEVSQMQFEDELAQHVLLDEKREIERRRAELFKFQTENIKKLRKEREIIAYRTGKKKAHQERIDAANDAAWKEIERTAIAKTRELAKAWLNTAEGKVKLNELATYVYETDPATVVANLKVDPMYANVPNCAWVCRMEVFRNKTTPPKAYYMHLEDLNKILCVNLTMKDCETICREQFIQTKVNKALATLAVKGVEEKLRFLQERSAKTIQMLFRCRQAKKYVRSLQRSVVMRRIDPSTGAVVYFNTMSRETSWTPPRLIGSAENTLPMESLTWVRRMNDEGDMFYINQETLETSWTPPNHFIMCHKCKINFVTQRHVESGERYCVSCFAECIFLEREEAKKKSSARPVPDPRKCWTKVVVQAAKCSVCKTNVAVLLCHECLGDTTCQRCFNALHSNAKLRHHTKQESLVYVQSPKETTPADPRLCNSLEVAVGVLLSLRSLSLFISSDKSIALSSFASQLIFDAISSDPFDLSLVAFEEENDWVIQTRLSVTRRPTALSSFLKFGCQVHTMLRRCVPRIPATAISRLNASQAVVMPKADEPLVVVDNFVPLPEGLAETKAQDAKQNDDRNVDIWAVVFGKPEI</sequence>
<protein>
    <recommendedName>
        <fullName evidence="1">WW domain-containing protein</fullName>
    </recommendedName>
</protein>
<evidence type="ECO:0000313" key="3">
    <source>
        <dbReference type="Proteomes" id="UP000243217"/>
    </source>
</evidence>
<dbReference type="SMART" id="SM00456">
    <property type="entry name" value="WW"/>
    <property type="match status" value="2"/>
</dbReference>
<accession>A0A1V9YVX4</accession>
<dbReference type="PROSITE" id="PS01159">
    <property type="entry name" value="WW_DOMAIN_1"/>
    <property type="match status" value="1"/>
</dbReference>
<dbReference type="CDD" id="cd00201">
    <property type="entry name" value="WW"/>
    <property type="match status" value="1"/>
</dbReference>
<evidence type="ECO:0000313" key="2">
    <source>
        <dbReference type="EMBL" id="OQR89773.1"/>
    </source>
</evidence>
<dbReference type="CDD" id="cd19757">
    <property type="entry name" value="Bbox1"/>
    <property type="match status" value="1"/>
</dbReference>
<organism evidence="2 3">
    <name type="scientific">Thraustotheca clavata</name>
    <dbReference type="NCBI Taxonomy" id="74557"/>
    <lineage>
        <taxon>Eukaryota</taxon>
        <taxon>Sar</taxon>
        <taxon>Stramenopiles</taxon>
        <taxon>Oomycota</taxon>
        <taxon>Saprolegniomycetes</taxon>
        <taxon>Saprolegniales</taxon>
        <taxon>Achlyaceae</taxon>
        <taxon>Thraustotheca</taxon>
    </lineage>
</organism>
<keyword evidence="3" id="KW-1185">Reference proteome</keyword>
<gene>
    <name evidence="2" type="ORF">THRCLA_09586</name>
</gene>
<dbReference type="SUPFAM" id="SSF57845">
    <property type="entry name" value="B-box zinc-binding domain"/>
    <property type="match status" value="1"/>
</dbReference>
<dbReference type="SUPFAM" id="SSF51045">
    <property type="entry name" value="WW domain"/>
    <property type="match status" value="1"/>
</dbReference>
<dbReference type="Gene3D" id="2.20.70.10">
    <property type="match status" value="1"/>
</dbReference>
<dbReference type="AlphaFoldDB" id="A0A1V9YVX4"/>
<dbReference type="EMBL" id="JNBS01002663">
    <property type="protein sequence ID" value="OQR89773.1"/>
    <property type="molecule type" value="Genomic_DNA"/>
</dbReference>
<reference evidence="2 3" key="1">
    <citation type="journal article" date="2014" name="Genome Biol. Evol.">
        <title>The secreted proteins of Achlya hypogyna and Thraustotheca clavata identify the ancestral oomycete secretome and reveal gene acquisitions by horizontal gene transfer.</title>
        <authorList>
            <person name="Misner I."/>
            <person name="Blouin N."/>
            <person name="Leonard G."/>
            <person name="Richards T.A."/>
            <person name="Lane C.E."/>
        </authorList>
    </citation>
    <scope>NUCLEOTIDE SEQUENCE [LARGE SCALE GENOMIC DNA]</scope>
    <source>
        <strain evidence="2 3">ATCC 34112</strain>
    </source>
</reference>
<evidence type="ECO:0000259" key="1">
    <source>
        <dbReference type="PROSITE" id="PS50020"/>
    </source>
</evidence>